<proteinExistence type="predicted"/>
<gene>
    <name evidence="2" type="ORF">K505DRAFT_61118</name>
</gene>
<accession>A0A6A6X6E0</accession>
<reference evidence="2" key="1">
    <citation type="journal article" date="2020" name="Stud. Mycol.">
        <title>101 Dothideomycetes genomes: a test case for predicting lifestyles and emergence of pathogens.</title>
        <authorList>
            <person name="Haridas S."/>
            <person name="Albert R."/>
            <person name="Binder M."/>
            <person name="Bloem J."/>
            <person name="Labutti K."/>
            <person name="Salamov A."/>
            <person name="Andreopoulos B."/>
            <person name="Baker S."/>
            <person name="Barry K."/>
            <person name="Bills G."/>
            <person name="Bluhm B."/>
            <person name="Cannon C."/>
            <person name="Castanera R."/>
            <person name="Culley D."/>
            <person name="Daum C."/>
            <person name="Ezra D."/>
            <person name="Gonzalez J."/>
            <person name="Henrissat B."/>
            <person name="Kuo A."/>
            <person name="Liang C."/>
            <person name="Lipzen A."/>
            <person name="Lutzoni F."/>
            <person name="Magnuson J."/>
            <person name="Mondo S."/>
            <person name="Nolan M."/>
            <person name="Ohm R."/>
            <person name="Pangilinan J."/>
            <person name="Park H.-J."/>
            <person name="Ramirez L."/>
            <person name="Alfaro M."/>
            <person name="Sun H."/>
            <person name="Tritt A."/>
            <person name="Yoshinaga Y."/>
            <person name="Zwiers L.-H."/>
            <person name="Turgeon B."/>
            <person name="Goodwin S."/>
            <person name="Spatafora J."/>
            <person name="Crous P."/>
            <person name="Grigoriev I."/>
        </authorList>
    </citation>
    <scope>NUCLEOTIDE SEQUENCE</scope>
    <source>
        <strain evidence="2">CBS 109.77</strain>
    </source>
</reference>
<keyword evidence="3" id="KW-1185">Reference proteome</keyword>
<name>A0A6A6X6E0_9PLEO</name>
<feature type="region of interest" description="Disordered" evidence="1">
    <location>
        <begin position="66"/>
        <end position="101"/>
    </location>
</feature>
<feature type="compositionally biased region" description="Polar residues" evidence="1">
    <location>
        <begin position="71"/>
        <end position="80"/>
    </location>
</feature>
<organism evidence="2 3">
    <name type="scientific">Melanomma pulvis-pyrius CBS 109.77</name>
    <dbReference type="NCBI Taxonomy" id="1314802"/>
    <lineage>
        <taxon>Eukaryota</taxon>
        <taxon>Fungi</taxon>
        <taxon>Dikarya</taxon>
        <taxon>Ascomycota</taxon>
        <taxon>Pezizomycotina</taxon>
        <taxon>Dothideomycetes</taxon>
        <taxon>Pleosporomycetidae</taxon>
        <taxon>Pleosporales</taxon>
        <taxon>Melanommataceae</taxon>
        <taxon>Melanomma</taxon>
    </lineage>
</organism>
<dbReference type="AlphaFoldDB" id="A0A6A6X6E0"/>
<dbReference type="EMBL" id="MU001997">
    <property type="protein sequence ID" value="KAF2791889.1"/>
    <property type="molecule type" value="Genomic_DNA"/>
</dbReference>
<evidence type="ECO:0000256" key="1">
    <source>
        <dbReference type="SAM" id="MobiDB-lite"/>
    </source>
</evidence>
<evidence type="ECO:0000313" key="2">
    <source>
        <dbReference type="EMBL" id="KAF2791889.1"/>
    </source>
</evidence>
<evidence type="ECO:0000313" key="3">
    <source>
        <dbReference type="Proteomes" id="UP000799757"/>
    </source>
</evidence>
<dbReference type="Proteomes" id="UP000799757">
    <property type="component" value="Unassembled WGS sequence"/>
</dbReference>
<protein>
    <submittedName>
        <fullName evidence="2">Uncharacterized protein</fullName>
    </submittedName>
</protein>
<feature type="compositionally biased region" description="Basic residues" evidence="1">
    <location>
        <begin position="81"/>
        <end position="91"/>
    </location>
</feature>
<sequence>MGLALGWRLASAATRTWNWARAGSSSPMASCLRGKIARALTAAGRGVCQSGLSCLACLEWRRGRAGGPETAGNSPASTWNKSHRAHTRGHGRLPPFTQHSARPLNKYTGLRTVCPPRCVSRAFIRRGGNCHHHHPPARTIGIALPSLAHRCESRPLSLCCSPHSPTSTRPRRHHLAAALHQGRPDVAIAPYKSAAQPVPAVVATLLHRAPRSALS</sequence>